<comment type="caution">
    <text evidence="4">The sequence shown here is derived from an EMBL/GenBank/DDBJ whole genome shotgun (WGS) entry which is preliminary data.</text>
</comment>
<feature type="domain" description="HTH luxR-type" evidence="3">
    <location>
        <begin position="474"/>
        <end position="539"/>
    </location>
</feature>
<dbReference type="Gene3D" id="1.10.10.10">
    <property type="entry name" value="Winged helix-like DNA-binding domain superfamily/Winged helix DNA-binding domain"/>
    <property type="match status" value="1"/>
</dbReference>
<accession>A0AAE3ZYH3</accession>
<dbReference type="SUPFAM" id="SSF46894">
    <property type="entry name" value="C-terminal effector domain of the bipartite response regulators"/>
    <property type="match status" value="1"/>
</dbReference>
<evidence type="ECO:0000313" key="4">
    <source>
        <dbReference type="EMBL" id="MDR7327156.1"/>
    </source>
</evidence>
<dbReference type="GO" id="GO:0003677">
    <property type="term" value="F:DNA binding"/>
    <property type="evidence" value="ECO:0007669"/>
    <property type="project" value="UniProtKB-KW"/>
</dbReference>
<dbReference type="PRINTS" id="PR00038">
    <property type="entry name" value="HTHLUXR"/>
</dbReference>
<feature type="region of interest" description="Disordered" evidence="2">
    <location>
        <begin position="558"/>
        <end position="579"/>
    </location>
</feature>
<dbReference type="InterPro" id="IPR011990">
    <property type="entry name" value="TPR-like_helical_dom_sf"/>
</dbReference>
<protein>
    <submittedName>
        <fullName evidence="4">DNA-binding CsgD family transcriptional regulator/tetratricopeptide (TPR) repeat protein</fullName>
    </submittedName>
</protein>
<evidence type="ECO:0000313" key="5">
    <source>
        <dbReference type="Proteomes" id="UP001183629"/>
    </source>
</evidence>
<dbReference type="Pfam" id="PF00196">
    <property type="entry name" value="GerE"/>
    <property type="match status" value="1"/>
</dbReference>
<dbReference type="GO" id="GO:0006355">
    <property type="term" value="P:regulation of DNA-templated transcription"/>
    <property type="evidence" value="ECO:0007669"/>
    <property type="project" value="InterPro"/>
</dbReference>
<dbReference type="InterPro" id="IPR016032">
    <property type="entry name" value="Sig_transdc_resp-reg_C-effctor"/>
</dbReference>
<dbReference type="AlphaFoldDB" id="A0AAE3ZYH3"/>
<evidence type="ECO:0000256" key="2">
    <source>
        <dbReference type="SAM" id="MobiDB-lite"/>
    </source>
</evidence>
<keyword evidence="5" id="KW-1185">Reference proteome</keyword>
<dbReference type="PANTHER" id="PTHR43214">
    <property type="entry name" value="TWO-COMPONENT RESPONSE REGULATOR"/>
    <property type="match status" value="1"/>
</dbReference>
<evidence type="ECO:0000256" key="1">
    <source>
        <dbReference type="ARBA" id="ARBA00023125"/>
    </source>
</evidence>
<dbReference type="Gene3D" id="1.25.40.10">
    <property type="entry name" value="Tetratricopeptide repeat domain"/>
    <property type="match status" value="1"/>
</dbReference>
<gene>
    <name evidence="4" type="ORF">J2S44_007406</name>
</gene>
<name>A0AAE3ZYH3_9ACTN</name>
<dbReference type="InterPro" id="IPR000792">
    <property type="entry name" value="Tscrpt_reg_LuxR_C"/>
</dbReference>
<organism evidence="4 5">
    <name type="scientific">Catenuloplanes niger</name>
    <dbReference type="NCBI Taxonomy" id="587534"/>
    <lineage>
        <taxon>Bacteria</taxon>
        <taxon>Bacillati</taxon>
        <taxon>Actinomycetota</taxon>
        <taxon>Actinomycetes</taxon>
        <taxon>Micromonosporales</taxon>
        <taxon>Micromonosporaceae</taxon>
        <taxon>Catenuloplanes</taxon>
    </lineage>
</organism>
<dbReference type="SMART" id="SM00421">
    <property type="entry name" value="HTH_LUXR"/>
    <property type="match status" value="1"/>
</dbReference>
<dbReference type="SUPFAM" id="SSF48452">
    <property type="entry name" value="TPR-like"/>
    <property type="match status" value="1"/>
</dbReference>
<keyword evidence="1 4" id="KW-0238">DNA-binding</keyword>
<dbReference type="PROSITE" id="PS50043">
    <property type="entry name" value="HTH_LUXR_2"/>
    <property type="match status" value="1"/>
</dbReference>
<dbReference type="EMBL" id="JAVDYC010000001">
    <property type="protein sequence ID" value="MDR7327156.1"/>
    <property type="molecule type" value="Genomic_DNA"/>
</dbReference>
<proteinExistence type="predicted"/>
<sequence>MSHDEEDDPAGDVESYLRRLAVVVESANAAPGPAGIASALADAQRVAAWALRSAVRLGRARGLSWRQLAELLDIPASTLHRQYLGWALLTGLARKSMIAADPHRPGRFRMLRSLRAYGERVMAAGRLASVQNLLLRWLADVELRLRECPRGDELTAIERQIVAEMDNLRYAVTVAAARHHPLHPTLAVLLARFLANTFDLAEVGHLLPDVLSTPAASPPDRAHALVLLAQNDARRGDREAAVRHSDRALELAHGIGDNYTLALALTSVMMTRGSTGDLAGGIRAGEELIALLRRTARPDMTGPILSKQAWLLIGSGDLPAAREAITESIQLYESQTDRSLPLADRFANHHGMTVLHNAAMTAVLQRDDTTAAEYVRAVLTMPVPDRDYVLGAVECAALIAARRGRYALAVTLIAGTTAVGHPVHSLWTRELDAATTAARRAIGPTAARAAAAEGASLTVEQLIALALRGDTLLGDDPAGVLTRRELAVARRVAGGLTNGQIANELHISVRTVASHLANIRTKLGVRSRVDVALWVARAERGPRPLPFAPAKAVCAGAKAGSAASGEGEEDRHTVGRTGK</sequence>
<dbReference type="InterPro" id="IPR036388">
    <property type="entry name" value="WH-like_DNA-bd_sf"/>
</dbReference>
<evidence type="ECO:0000259" key="3">
    <source>
        <dbReference type="PROSITE" id="PS50043"/>
    </source>
</evidence>
<dbReference type="Proteomes" id="UP001183629">
    <property type="component" value="Unassembled WGS sequence"/>
</dbReference>
<dbReference type="InterPro" id="IPR039420">
    <property type="entry name" value="WalR-like"/>
</dbReference>
<dbReference type="CDD" id="cd06170">
    <property type="entry name" value="LuxR_C_like"/>
    <property type="match status" value="1"/>
</dbReference>
<dbReference type="RefSeq" id="WP_310424120.1">
    <property type="nucleotide sequence ID" value="NZ_JAVDYC010000001.1"/>
</dbReference>
<dbReference type="PROSITE" id="PS00622">
    <property type="entry name" value="HTH_LUXR_1"/>
    <property type="match status" value="1"/>
</dbReference>
<reference evidence="4 5" key="1">
    <citation type="submission" date="2023-07" db="EMBL/GenBank/DDBJ databases">
        <title>Sequencing the genomes of 1000 actinobacteria strains.</title>
        <authorList>
            <person name="Klenk H.-P."/>
        </authorList>
    </citation>
    <scope>NUCLEOTIDE SEQUENCE [LARGE SCALE GENOMIC DNA]</scope>
    <source>
        <strain evidence="4 5">DSM 44711</strain>
    </source>
</reference>